<organism evidence="2 3">
    <name type="scientific">Sesamum angolense</name>
    <dbReference type="NCBI Taxonomy" id="2727404"/>
    <lineage>
        <taxon>Eukaryota</taxon>
        <taxon>Viridiplantae</taxon>
        <taxon>Streptophyta</taxon>
        <taxon>Embryophyta</taxon>
        <taxon>Tracheophyta</taxon>
        <taxon>Spermatophyta</taxon>
        <taxon>Magnoliopsida</taxon>
        <taxon>eudicotyledons</taxon>
        <taxon>Gunneridae</taxon>
        <taxon>Pentapetalae</taxon>
        <taxon>asterids</taxon>
        <taxon>lamiids</taxon>
        <taxon>Lamiales</taxon>
        <taxon>Pedaliaceae</taxon>
        <taxon>Sesamum</taxon>
    </lineage>
</organism>
<name>A0AAE1T5Y4_9LAMI</name>
<feature type="compositionally biased region" description="Acidic residues" evidence="1">
    <location>
        <begin position="192"/>
        <end position="220"/>
    </location>
</feature>
<reference evidence="2" key="2">
    <citation type="journal article" date="2024" name="Plant">
        <title>Genomic evolution and insights into agronomic trait innovations of Sesamum species.</title>
        <authorList>
            <person name="Miao H."/>
            <person name="Wang L."/>
            <person name="Qu L."/>
            <person name="Liu H."/>
            <person name="Sun Y."/>
            <person name="Le M."/>
            <person name="Wang Q."/>
            <person name="Wei S."/>
            <person name="Zheng Y."/>
            <person name="Lin W."/>
            <person name="Duan Y."/>
            <person name="Cao H."/>
            <person name="Xiong S."/>
            <person name="Wang X."/>
            <person name="Wei L."/>
            <person name="Li C."/>
            <person name="Ma Q."/>
            <person name="Ju M."/>
            <person name="Zhao R."/>
            <person name="Li G."/>
            <person name="Mu C."/>
            <person name="Tian Q."/>
            <person name="Mei H."/>
            <person name="Zhang T."/>
            <person name="Gao T."/>
            <person name="Zhang H."/>
        </authorList>
    </citation>
    <scope>NUCLEOTIDE SEQUENCE</scope>
    <source>
        <strain evidence="2">K16</strain>
    </source>
</reference>
<dbReference type="Proteomes" id="UP001289374">
    <property type="component" value="Unassembled WGS sequence"/>
</dbReference>
<evidence type="ECO:0000313" key="2">
    <source>
        <dbReference type="EMBL" id="KAK4381797.1"/>
    </source>
</evidence>
<dbReference type="EMBL" id="JACGWL010000812">
    <property type="protein sequence ID" value="KAK4381797.1"/>
    <property type="molecule type" value="Genomic_DNA"/>
</dbReference>
<dbReference type="AlphaFoldDB" id="A0AAE1T5Y4"/>
<evidence type="ECO:0000256" key="1">
    <source>
        <dbReference type="SAM" id="MobiDB-lite"/>
    </source>
</evidence>
<sequence>MAESRYTGHVEDELRRNPSRGHYGGSSKGSTSGAKHGISQSYGIKSGVEMPSTGFDPHMFPSSNKIIKDMLSKEGMKKVGKAVSKFFIFNALPFNAADSGPYMQSMIDTIAEVGPGVKGPSGYQIDEEWTREAEEPLLAKKDLDWLDEEGRMENVPNDEDDDALLPLSRYAQVSSSRKDKHVLHSSSHQNDSDEETAEDDDNDDDDDDDNDGDDGGDNDGDGNVHKETQQSHGMTWAQGDENYYATQDTDHGYRSRIENQHRFLSNLTDYPSQCDYSQSQRYGRRQPDIQYSMQNLEIDEHSPHQMHGHQSSSIGTNSGRSKTRRRNRGSATDSIGEGNQRSSIEISHSSGTGTYSQGFGYYNQNMEHLMPSQPLPQCTRRIKDEKWEHMILHKETTLCSQCRNILALFYFTRIINHISLQERLVGWPVDKRKRINGKEETSADNSRPSLRRQHYTKPKDLKHISNNVTSQEAEAVEAIMKISSSEICNNDIANSSDMVKENNNSSADLAAGKETGNSSQERDKTEAREEIENKFVDYNRERCKQPPSYCK</sequence>
<feature type="region of interest" description="Disordered" evidence="1">
    <location>
        <begin position="436"/>
        <end position="468"/>
    </location>
</feature>
<feature type="compositionally biased region" description="Basic and acidic residues" evidence="1">
    <location>
        <begin position="520"/>
        <end position="534"/>
    </location>
</feature>
<reference evidence="2" key="1">
    <citation type="submission" date="2020-06" db="EMBL/GenBank/DDBJ databases">
        <authorList>
            <person name="Li T."/>
            <person name="Hu X."/>
            <person name="Zhang T."/>
            <person name="Song X."/>
            <person name="Zhang H."/>
            <person name="Dai N."/>
            <person name="Sheng W."/>
            <person name="Hou X."/>
            <person name="Wei L."/>
        </authorList>
    </citation>
    <scope>NUCLEOTIDE SEQUENCE</scope>
    <source>
        <strain evidence="2">K16</strain>
        <tissue evidence="2">Leaf</tissue>
    </source>
</reference>
<feature type="compositionally biased region" description="Polar residues" evidence="1">
    <location>
        <begin position="496"/>
        <end position="507"/>
    </location>
</feature>
<keyword evidence="3" id="KW-1185">Reference proteome</keyword>
<feature type="compositionally biased region" description="Polar residues" evidence="1">
    <location>
        <begin position="329"/>
        <end position="351"/>
    </location>
</feature>
<feature type="region of interest" description="Disordered" evidence="1">
    <location>
        <begin position="496"/>
        <end position="534"/>
    </location>
</feature>
<feature type="compositionally biased region" description="Polar residues" evidence="1">
    <location>
        <begin position="308"/>
        <end position="320"/>
    </location>
</feature>
<feature type="region of interest" description="Disordered" evidence="1">
    <location>
        <begin position="302"/>
        <end position="351"/>
    </location>
</feature>
<accession>A0AAE1T5Y4</accession>
<evidence type="ECO:0000313" key="3">
    <source>
        <dbReference type="Proteomes" id="UP001289374"/>
    </source>
</evidence>
<feature type="region of interest" description="Disordered" evidence="1">
    <location>
        <begin position="175"/>
        <end position="238"/>
    </location>
</feature>
<protein>
    <submittedName>
        <fullName evidence="2">Uncharacterized protein</fullName>
    </submittedName>
</protein>
<feature type="compositionally biased region" description="Basic and acidic residues" evidence="1">
    <location>
        <begin position="1"/>
        <end position="16"/>
    </location>
</feature>
<gene>
    <name evidence="2" type="ORF">Sango_2935400</name>
</gene>
<proteinExistence type="predicted"/>
<feature type="region of interest" description="Disordered" evidence="1">
    <location>
        <begin position="1"/>
        <end position="40"/>
    </location>
</feature>
<comment type="caution">
    <text evidence="2">The sequence shown here is derived from an EMBL/GenBank/DDBJ whole genome shotgun (WGS) entry which is preliminary data.</text>
</comment>
<feature type="compositionally biased region" description="Low complexity" evidence="1">
    <location>
        <begin position="28"/>
        <end position="37"/>
    </location>
</feature>